<name>A0ABS3UDU4_9ACTN</name>
<evidence type="ECO:0000313" key="3">
    <source>
        <dbReference type="Proteomes" id="UP000679690"/>
    </source>
</evidence>
<proteinExistence type="predicted"/>
<dbReference type="EMBL" id="JAGFNS010000003">
    <property type="protein sequence ID" value="MBO3736942.1"/>
    <property type="molecule type" value="Genomic_DNA"/>
</dbReference>
<comment type="caution">
    <text evidence="2">The sequence shown here is derived from an EMBL/GenBank/DDBJ whole genome shotgun (WGS) entry which is preliminary data.</text>
</comment>
<accession>A0ABS3UDU4</accession>
<gene>
    <name evidence="2" type="ORF">J5X75_05370</name>
</gene>
<feature type="compositionally biased region" description="Low complexity" evidence="1">
    <location>
        <begin position="134"/>
        <end position="151"/>
    </location>
</feature>
<evidence type="ECO:0000256" key="1">
    <source>
        <dbReference type="SAM" id="MobiDB-lite"/>
    </source>
</evidence>
<dbReference type="InterPro" id="IPR036894">
    <property type="entry name" value="YbaB-like_sf"/>
</dbReference>
<protein>
    <recommendedName>
        <fullName evidence="4">YbaB/EbfC DNA-binding family protein</fullName>
    </recommendedName>
</protein>
<feature type="region of interest" description="Disordered" evidence="1">
    <location>
        <begin position="80"/>
        <end position="107"/>
    </location>
</feature>
<evidence type="ECO:0008006" key="4">
    <source>
        <dbReference type="Google" id="ProtNLM"/>
    </source>
</evidence>
<reference evidence="2 3" key="1">
    <citation type="submission" date="2021-03" db="EMBL/GenBank/DDBJ databases">
        <title>Actinoplanes flavus sp. nov., a novel actinomycete isolated from Coconut Palm rhizosphere soil.</title>
        <authorList>
            <person name="Luo X."/>
        </authorList>
    </citation>
    <scope>NUCLEOTIDE SEQUENCE [LARGE SCALE GENOMIC DNA]</scope>
    <source>
        <strain evidence="2 3">NEAU-H7</strain>
    </source>
</reference>
<dbReference type="RefSeq" id="WP_208466175.1">
    <property type="nucleotide sequence ID" value="NZ_JAGFNS010000003.1"/>
</dbReference>
<organism evidence="2 3">
    <name type="scientific">Actinoplanes flavus</name>
    <dbReference type="NCBI Taxonomy" id="2820290"/>
    <lineage>
        <taxon>Bacteria</taxon>
        <taxon>Bacillati</taxon>
        <taxon>Actinomycetota</taxon>
        <taxon>Actinomycetes</taxon>
        <taxon>Micromonosporales</taxon>
        <taxon>Micromonosporaceae</taxon>
        <taxon>Actinoplanes</taxon>
    </lineage>
</organism>
<keyword evidence="3" id="KW-1185">Reference proteome</keyword>
<dbReference type="Gene3D" id="3.30.1310.10">
    <property type="entry name" value="Nucleoid-associated protein YbaB-like domain"/>
    <property type="match status" value="1"/>
</dbReference>
<sequence>MDGWDDLRRLQREVQSLVRERRASIGMDETGTVEVRVDESGRVDAVEIHRDWRRRLSPETVAPAVLAAAGNALTNQATAWAEDMRRPAPPATEPAGTAPRPRFAGSVPDPRLHELLLTVTGAFAELGAHAGRVAAAAPRTTTGPGPARPGALTHTRPPH</sequence>
<feature type="non-terminal residue" evidence="2">
    <location>
        <position position="159"/>
    </location>
</feature>
<feature type="region of interest" description="Disordered" evidence="1">
    <location>
        <begin position="134"/>
        <end position="159"/>
    </location>
</feature>
<feature type="compositionally biased region" description="Low complexity" evidence="1">
    <location>
        <begin position="93"/>
        <end position="102"/>
    </location>
</feature>
<evidence type="ECO:0000313" key="2">
    <source>
        <dbReference type="EMBL" id="MBO3736942.1"/>
    </source>
</evidence>
<dbReference type="Proteomes" id="UP000679690">
    <property type="component" value="Unassembled WGS sequence"/>
</dbReference>